<comment type="caution">
    <text evidence="2">The sequence shown here is derived from an EMBL/GenBank/DDBJ whole genome shotgun (WGS) entry which is preliminary data.</text>
</comment>
<name>A0ABT0IT36_9HYPH</name>
<dbReference type="RefSeq" id="WP_248683613.1">
    <property type="nucleotide sequence ID" value="NZ_JALPRY010000015.1"/>
</dbReference>
<keyword evidence="3" id="KW-1185">Reference proteome</keyword>
<evidence type="ECO:0000313" key="2">
    <source>
        <dbReference type="EMBL" id="MCK8781027.1"/>
    </source>
</evidence>
<dbReference type="EMBL" id="JALPRY010000015">
    <property type="protein sequence ID" value="MCK8781027.1"/>
    <property type="molecule type" value="Genomic_DNA"/>
</dbReference>
<accession>A0ABT0IT36</accession>
<proteinExistence type="predicted"/>
<evidence type="ECO:0000256" key="1">
    <source>
        <dbReference type="SAM" id="Phobius"/>
    </source>
</evidence>
<keyword evidence="1" id="KW-0812">Transmembrane</keyword>
<sequence length="135" mass="14730">MAPFPRKQRIVLKRERAWPLSRLPILAATILIAAFFGLLPNVVKDGYWSRGAQASDKGTDVPHLTKRDPIRAVAAADRKDASSPYGSGNGALLAPAWYELATLYGDRSVTGPRRTLPFAPSYWHAALPRAPPVQA</sequence>
<gene>
    <name evidence="2" type="ORF">M0654_13660</name>
</gene>
<keyword evidence="1" id="KW-0472">Membrane</keyword>
<reference evidence="2 3" key="1">
    <citation type="submission" date="2022-04" db="EMBL/GenBank/DDBJ databases">
        <title>Rhizobium coralii sp. nov., isolated from coral Turbinaria peltata.</title>
        <authorList>
            <person name="Sun H."/>
        </authorList>
    </citation>
    <scope>NUCLEOTIDE SEQUENCE [LARGE SCALE GENOMIC DNA]</scope>
    <source>
        <strain evidence="2 3">NTR19</strain>
    </source>
</reference>
<organism evidence="2 3">
    <name type="scientific">Neorhizobium turbinariae</name>
    <dbReference type="NCBI Taxonomy" id="2937795"/>
    <lineage>
        <taxon>Bacteria</taxon>
        <taxon>Pseudomonadati</taxon>
        <taxon>Pseudomonadota</taxon>
        <taxon>Alphaproteobacteria</taxon>
        <taxon>Hyphomicrobiales</taxon>
        <taxon>Rhizobiaceae</taxon>
        <taxon>Rhizobium/Agrobacterium group</taxon>
        <taxon>Neorhizobium</taxon>
    </lineage>
</organism>
<keyword evidence="1" id="KW-1133">Transmembrane helix</keyword>
<dbReference type="Proteomes" id="UP001202827">
    <property type="component" value="Unassembled WGS sequence"/>
</dbReference>
<evidence type="ECO:0000313" key="3">
    <source>
        <dbReference type="Proteomes" id="UP001202827"/>
    </source>
</evidence>
<protein>
    <submittedName>
        <fullName evidence="2">Uncharacterized protein</fullName>
    </submittedName>
</protein>
<feature type="transmembrane region" description="Helical" evidence="1">
    <location>
        <begin position="20"/>
        <end position="39"/>
    </location>
</feature>